<dbReference type="AlphaFoldDB" id="A0A816HK89"/>
<evidence type="ECO:0000313" key="3">
    <source>
        <dbReference type="EMBL" id="CAF1689514.1"/>
    </source>
</evidence>
<dbReference type="GO" id="GO:0005085">
    <property type="term" value="F:guanyl-nucleotide exchange factor activity"/>
    <property type="evidence" value="ECO:0007669"/>
    <property type="project" value="TreeGrafter"/>
</dbReference>
<protein>
    <recommendedName>
        <fullName evidence="2">UDENN domain-containing protein</fullName>
    </recommendedName>
</protein>
<evidence type="ECO:0000313" key="4">
    <source>
        <dbReference type="Proteomes" id="UP000663828"/>
    </source>
</evidence>
<dbReference type="Proteomes" id="UP000663828">
    <property type="component" value="Unassembled WGS sequence"/>
</dbReference>
<dbReference type="InterPro" id="IPR039980">
    <property type="entry name" value="MADD"/>
</dbReference>
<accession>A0A816HK89</accession>
<dbReference type="GO" id="GO:0005829">
    <property type="term" value="C:cytosol"/>
    <property type="evidence" value="ECO:0007669"/>
    <property type="project" value="TreeGrafter"/>
</dbReference>
<dbReference type="PANTHER" id="PTHR13008">
    <property type="entry name" value="MAP-KINASE ACTIVATING DEATH DOMAIN PROTEIN MADD /DENN/AEX-3 C.ELEGANS"/>
    <property type="match status" value="1"/>
</dbReference>
<organism evidence="3 4">
    <name type="scientific">Adineta ricciae</name>
    <name type="common">Rotifer</name>
    <dbReference type="NCBI Taxonomy" id="249248"/>
    <lineage>
        <taxon>Eukaryota</taxon>
        <taxon>Metazoa</taxon>
        <taxon>Spiralia</taxon>
        <taxon>Gnathifera</taxon>
        <taxon>Rotifera</taxon>
        <taxon>Eurotatoria</taxon>
        <taxon>Bdelloidea</taxon>
        <taxon>Adinetida</taxon>
        <taxon>Adinetidae</taxon>
        <taxon>Adineta</taxon>
    </lineage>
</organism>
<keyword evidence="4" id="KW-1185">Reference proteome</keyword>
<feature type="region of interest" description="Disordered" evidence="1">
    <location>
        <begin position="138"/>
        <end position="157"/>
    </location>
</feature>
<evidence type="ECO:0000256" key="1">
    <source>
        <dbReference type="SAM" id="MobiDB-lite"/>
    </source>
</evidence>
<feature type="region of interest" description="Disordered" evidence="1">
    <location>
        <begin position="49"/>
        <end position="94"/>
    </location>
</feature>
<reference evidence="3" key="1">
    <citation type="submission" date="2021-02" db="EMBL/GenBank/DDBJ databases">
        <authorList>
            <person name="Nowell W R."/>
        </authorList>
    </citation>
    <scope>NUCLEOTIDE SEQUENCE</scope>
</reference>
<sequence length="157" mass="17853">GCINIGHQRTGIQPITSFVFTLTEKDSNRQRFGICVNFYRHFSRRTCTTSNHSQQHKSDGTDSSDDSADKTKHSRVNDQVGDDGNENIERKRKRRVKNNTLTSICLISHHPFFTRFRECLITLKTIIDACNERSCAKRTGASRGTSRSETSHFAALM</sequence>
<dbReference type="Gene3D" id="3.30.450.200">
    <property type="match status" value="1"/>
</dbReference>
<dbReference type="InterPro" id="IPR037516">
    <property type="entry name" value="Tripartite_DENN"/>
</dbReference>
<feature type="non-terminal residue" evidence="3">
    <location>
        <position position="1"/>
    </location>
</feature>
<evidence type="ECO:0000259" key="2">
    <source>
        <dbReference type="PROSITE" id="PS50211"/>
    </source>
</evidence>
<gene>
    <name evidence="3" type="ORF">XAT740_LOCUS63337</name>
</gene>
<proteinExistence type="predicted"/>
<dbReference type="PROSITE" id="PS50211">
    <property type="entry name" value="DENN"/>
    <property type="match status" value="1"/>
</dbReference>
<dbReference type="GO" id="GO:0032483">
    <property type="term" value="P:regulation of Rab protein signal transduction"/>
    <property type="evidence" value="ECO:0007669"/>
    <property type="project" value="TreeGrafter"/>
</dbReference>
<comment type="caution">
    <text evidence="3">The sequence shown here is derived from an EMBL/GenBank/DDBJ whole genome shotgun (WGS) entry which is preliminary data.</text>
</comment>
<name>A0A816HK89_ADIRI</name>
<feature type="domain" description="UDENN" evidence="2">
    <location>
        <begin position="1"/>
        <end position="157"/>
    </location>
</feature>
<dbReference type="PANTHER" id="PTHR13008:SF7">
    <property type="entry name" value="MAP KINASE-ACTIVATING DEATH DOMAIN PROTEIN"/>
    <property type="match status" value="1"/>
</dbReference>
<dbReference type="EMBL" id="CAJNOR010019342">
    <property type="protein sequence ID" value="CAF1689514.1"/>
    <property type="molecule type" value="Genomic_DNA"/>
</dbReference>
<dbReference type="GO" id="GO:0042981">
    <property type="term" value="P:regulation of apoptotic process"/>
    <property type="evidence" value="ECO:0007669"/>
    <property type="project" value="TreeGrafter"/>
</dbReference>